<dbReference type="SMART" id="SM00028">
    <property type="entry name" value="TPR"/>
    <property type="match status" value="3"/>
</dbReference>
<reference evidence="4" key="1">
    <citation type="submission" date="2021-02" db="EMBL/GenBank/DDBJ databases">
        <authorList>
            <person name="Nowell W R."/>
        </authorList>
    </citation>
    <scope>NUCLEOTIDE SEQUENCE</scope>
</reference>
<proteinExistence type="predicted"/>
<sequence length="506" mass="59099">MYSTMTKEIICMMEDDNLHENMVDFCRLQYANSQHVLNLIDEFDRDYALYSPITWYTRDGFLYIMLNKALRVNDIKPLVLFHNYIRHLHQQLIELQQQSIQKEPLILYRGQQMPIVEFEKIKNNIGGLLSISNFLSTTAIVDVAEIFAGHSLDDQTISCALFQIYIDPTVNVCPVANIERYSYFGEDQNSLLMFGGLLIQIGEYEKGEYFYLIGLTMENEPLRLVTIWNQLGIIYSHLNQIDEAQKCYEELLQIKQKYLDKDDPALATTYNNIGTIYHNQGNSQLALEYFQRALSIHLANPESNYEYIAAEYSNIAAIFIDQGNLQEAFQCQQRSLDIYWKYLPSNHPYLAQSYYALAMSLYVLGRYDEMFDKMLLFTISIHLILLMLERTVVDSSSSIVGLWIPSDDGYYTRSAEFLFNKPGYEFKSNGQLVRRGNVGWCGTPPISYGNFDGSWKPINETTLTIRSRYWNGYYTENLRYEFMSNNTNKVKFESYGYNDHRRRSKM</sequence>
<dbReference type="EMBL" id="CAJOBE010002162">
    <property type="protein sequence ID" value="CAF3803353.1"/>
    <property type="molecule type" value="Genomic_DNA"/>
</dbReference>
<keyword evidence="2 3" id="KW-0802">TPR repeat</keyword>
<evidence type="ECO:0000313" key="4">
    <source>
        <dbReference type="EMBL" id="CAF3803353.1"/>
    </source>
</evidence>
<dbReference type="PROSITE" id="PS50005">
    <property type="entry name" value="TPR"/>
    <property type="match status" value="2"/>
</dbReference>
<dbReference type="PANTHER" id="PTHR45641:SF1">
    <property type="entry name" value="AAA+ ATPASE DOMAIN-CONTAINING PROTEIN"/>
    <property type="match status" value="1"/>
</dbReference>
<dbReference type="Pfam" id="PF13424">
    <property type="entry name" value="TPR_12"/>
    <property type="match status" value="2"/>
</dbReference>
<dbReference type="AlphaFoldDB" id="A0A819BWH8"/>
<dbReference type="Gene3D" id="3.90.176.10">
    <property type="entry name" value="Toxin ADP-ribosyltransferase, Chain A, domain 1"/>
    <property type="match status" value="1"/>
</dbReference>
<feature type="repeat" description="TPR" evidence="3">
    <location>
        <begin position="267"/>
        <end position="300"/>
    </location>
</feature>
<name>A0A819BWH8_9BILA</name>
<dbReference type="PANTHER" id="PTHR45641">
    <property type="entry name" value="TETRATRICOPEPTIDE REPEAT PROTEIN (AFU_ORTHOLOGUE AFUA_6G03870)"/>
    <property type="match status" value="1"/>
</dbReference>
<dbReference type="SUPFAM" id="SSF48452">
    <property type="entry name" value="TPR-like"/>
    <property type="match status" value="1"/>
</dbReference>
<accession>A0A819BWH8</accession>
<feature type="repeat" description="TPR" evidence="3">
    <location>
        <begin position="225"/>
        <end position="258"/>
    </location>
</feature>
<dbReference type="PROSITE" id="PS50293">
    <property type="entry name" value="TPR_REGION"/>
    <property type="match status" value="1"/>
</dbReference>
<dbReference type="InterPro" id="IPR019734">
    <property type="entry name" value="TPR_rpt"/>
</dbReference>
<evidence type="ECO:0000256" key="3">
    <source>
        <dbReference type="PROSITE-ProRule" id="PRU00339"/>
    </source>
</evidence>
<dbReference type="Gene3D" id="1.25.40.10">
    <property type="entry name" value="Tetratricopeptide repeat domain"/>
    <property type="match status" value="1"/>
</dbReference>
<gene>
    <name evidence="4" type="ORF">FNK824_LOCUS15138</name>
</gene>
<dbReference type="SUPFAM" id="SSF56399">
    <property type="entry name" value="ADP-ribosylation"/>
    <property type="match status" value="1"/>
</dbReference>
<dbReference type="InterPro" id="IPR011990">
    <property type="entry name" value="TPR-like_helical_dom_sf"/>
</dbReference>
<comment type="caution">
    <text evidence="4">The sequence shown here is derived from an EMBL/GenBank/DDBJ whole genome shotgun (WGS) entry which is preliminary data.</text>
</comment>
<dbReference type="Proteomes" id="UP000663874">
    <property type="component" value="Unassembled WGS sequence"/>
</dbReference>
<organism evidence="4 5">
    <name type="scientific">Rotaria sordida</name>
    <dbReference type="NCBI Taxonomy" id="392033"/>
    <lineage>
        <taxon>Eukaryota</taxon>
        <taxon>Metazoa</taxon>
        <taxon>Spiralia</taxon>
        <taxon>Gnathifera</taxon>
        <taxon>Rotifera</taxon>
        <taxon>Eurotatoria</taxon>
        <taxon>Bdelloidea</taxon>
        <taxon>Philodinida</taxon>
        <taxon>Philodinidae</taxon>
        <taxon>Rotaria</taxon>
    </lineage>
</organism>
<protein>
    <submittedName>
        <fullName evidence="4">Uncharacterized protein</fullName>
    </submittedName>
</protein>
<keyword evidence="1" id="KW-0677">Repeat</keyword>
<evidence type="ECO:0000256" key="1">
    <source>
        <dbReference type="ARBA" id="ARBA00022737"/>
    </source>
</evidence>
<evidence type="ECO:0000256" key="2">
    <source>
        <dbReference type="ARBA" id="ARBA00022803"/>
    </source>
</evidence>
<evidence type="ECO:0000313" key="5">
    <source>
        <dbReference type="Proteomes" id="UP000663874"/>
    </source>
</evidence>